<dbReference type="Proteomes" id="UP001291309">
    <property type="component" value="Unassembled WGS sequence"/>
</dbReference>
<dbReference type="EMBL" id="JAXIVS010000020">
    <property type="protein sequence ID" value="MDY7232429.1"/>
    <property type="molecule type" value="Genomic_DNA"/>
</dbReference>
<accession>A0ABU5HG26</accession>
<evidence type="ECO:0000313" key="2">
    <source>
        <dbReference type="Proteomes" id="UP001291309"/>
    </source>
</evidence>
<protein>
    <submittedName>
        <fullName evidence="1">Uncharacterized protein</fullName>
    </submittedName>
</protein>
<keyword evidence="2" id="KW-1185">Reference proteome</keyword>
<gene>
    <name evidence="1" type="ORF">SYV04_38940</name>
</gene>
<organism evidence="1 2">
    <name type="scientific">Hyalangium rubrum</name>
    <dbReference type="NCBI Taxonomy" id="3103134"/>
    <lineage>
        <taxon>Bacteria</taxon>
        <taxon>Pseudomonadati</taxon>
        <taxon>Myxococcota</taxon>
        <taxon>Myxococcia</taxon>
        <taxon>Myxococcales</taxon>
        <taxon>Cystobacterineae</taxon>
        <taxon>Archangiaceae</taxon>
        <taxon>Hyalangium</taxon>
    </lineage>
</organism>
<comment type="caution">
    <text evidence="1">The sequence shown here is derived from an EMBL/GenBank/DDBJ whole genome shotgun (WGS) entry which is preliminary data.</text>
</comment>
<dbReference type="RefSeq" id="WP_321551144.1">
    <property type="nucleotide sequence ID" value="NZ_JAXIVS010000020.1"/>
</dbReference>
<sequence length="385" mass="43253">MGPRVDEYRLRLEGRAELLEAAQLRYRRLLEGLGAKAWEERLRKELPLLKEALEAQARVDEALGAALRRAQAESWPALSPTVQGLHEVQALREKLARSLVQRLARGPEASLLELLTMLEERLLTLPREVLPAQRGATALELLPEALPAVRELAAFGRLLEALFAQGIDPEAGVSFSAREAEALRQEWPRGEAALAAAWSRLARVDRTGGLAGDLRKRAERAPLHPPRTGPELLLHAEYWRASARRSLEALVRTRFSPLVPTEAERLELACWVSIRQSEPEARLSASPTVAEARAGLLELAHELWAAFGAERPEDPRSLSDLEWERLRQRARRADQLPQGAEANRVADVLRTFIWKRAMGTTVMRGWQELPHSLEGLVEQAWRVDR</sequence>
<reference evidence="1 2" key="1">
    <citation type="submission" date="2023-12" db="EMBL/GenBank/DDBJ databases">
        <title>the genome sequence of Hyalangium sp. s54d21.</title>
        <authorList>
            <person name="Zhang X."/>
        </authorList>
    </citation>
    <scope>NUCLEOTIDE SEQUENCE [LARGE SCALE GENOMIC DNA]</scope>
    <source>
        <strain evidence="2">s54d21</strain>
    </source>
</reference>
<proteinExistence type="predicted"/>
<name>A0ABU5HG26_9BACT</name>
<evidence type="ECO:0000313" key="1">
    <source>
        <dbReference type="EMBL" id="MDY7232429.1"/>
    </source>
</evidence>